<proteinExistence type="predicted"/>
<dbReference type="Proteomes" id="UP001196413">
    <property type="component" value="Unassembled WGS sequence"/>
</dbReference>
<name>A0AAD5WM86_PARTN</name>
<protein>
    <submittedName>
        <fullName evidence="1">Uncharacterized protein</fullName>
    </submittedName>
</protein>
<organism evidence="1 2">
    <name type="scientific">Parelaphostrongylus tenuis</name>
    <name type="common">Meningeal worm</name>
    <dbReference type="NCBI Taxonomy" id="148309"/>
    <lineage>
        <taxon>Eukaryota</taxon>
        <taxon>Metazoa</taxon>
        <taxon>Ecdysozoa</taxon>
        <taxon>Nematoda</taxon>
        <taxon>Chromadorea</taxon>
        <taxon>Rhabditida</taxon>
        <taxon>Rhabditina</taxon>
        <taxon>Rhabditomorpha</taxon>
        <taxon>Strongyloidea</taxon>
        <taxon>Metastrongylidae</taxon>
        <taxon>Parelaphostrongylus</taxon>
    </lineage>
</organism>
<keyword evidence="2" id="KW-1185">Reference proteome</keyword>
<evidence type="ECO:0000313" key="1">
    <source>
        <dbReference type="EMBL" id="KAJ1374468.1"/>
    </source>
</evidence>
<dbReference type="EMBL" id="JAHQIW010007460">
    <property type="protein sequence ID" value="KAJ1374468.1"/>
    <property type="molecule type" value="Genomic_DNA"/>
</dbReference>
<reference evidence="1" key="1">
    <citation type="submission" date="2021-06" db="EMBL/GenBank/DDBJ databases">
        <title>Parelaphostrongylus tenuis whole genome reference sequence.</title>
        <authorList>
            <person name="Garwood T.J."/>
            <person name="Larsen P.A."/>
            <person name="Fountain-Jones N.M."/>
            <person name="Garbe J.R."/>
            <person name="Macchietto M.G."/>
            <person name="Kania S.A."/>
            <person name="Gerhold R.W."/>
            <person name="Richards J.E."/>
            <person name="Wolf T.M."/>
        </authorList>
    </citation>
    <scope>NUCLEOTIDE SEQUENCE</scope>
    <source>
        <strain evidence="1">MNPRO001-30</strain>
        <tissue evidence="1">Meninges</tissue>
    </source>
</reference>
<sequence>MNKGGIPKHFLEEGKHNTFRIVAEETTFYVKGHFLSEISSFFYAASFGEFSEAREKLTPHESEVYGFSQAHLLHPLVTTRTLLEAAFVHGFQRSIGKLIAQWINLGEGFLSSKLMS</sequence>
<comment type="caution">
    <text evidence="1">The sequence shown here is derived from an EMBL/GenBank/DDBJ whole genome shotgun (WGS) entry which is preliminary data.</text>
</comment>
<gene>
    <name evidence="1" type="ORF">KIN20_037158</name>
</gene>
<evidence type="ECO:0000313" key="2">
    <source>
        <dbReference type="Proteomes" id="UP001196413"/>
    </source>
</evidence>
<accession>A0AAD5WM86</accession>
<dbReference type="AlphaFoldDB" id="A0AAD5WM86"/>